<keyword evidence="3" id="KW-0418">Kinase</keyword>
<dbReference type="GO" id="GO:0005737">
    <property type="term" value="C:cytoplasm"/>
    <property type="evidence" value="ECO:0007669"/>
    <property type="project" value="TreeGrafter"/>
</dbReference>
<feature type="repeat" description="RCC1" evidence="6">
    <location>
        <begin position="96"/>
        <end position="152"/>
    </location>
</feature>
<sequence>MASVLEKYEICAKIPDIIKQEIKIFHVFDDTSGKNTVFVTTDDRVYGLGTNTDGVLGLGHNRPIHTPEEILGLSSHKIHHFYNGCDYVLAVNSDRNRVFSWGRNVCGQLGRDVLTNGTDHHEPGEITTLASPDFTICQLSCGKRSTLALISDSRVFHWGLDATQNSRIDKPMDNFTLKPTQIAFPIGITLATIVCANNKMFAIDSDGQAFMWGQPAMLGPGELSTLNHIKFNEEFKHLADLGAGYFGTVFKALNPNDQQIYAIKRQLVESVEYLHKNNIIHRDLKPDNVLIQSIDKQTKRCLKLCDFGLSKEMDKYTDAFKMTDLDIQFQAPEVSTGCYDHKIDVYSLAMIGAVIFGFDHDDIRDGENTLPFIAIDYIISRHMLWDVLQCVHYVYESGIKMWRKALDPRHMHVDRQAVNGQWLKLYPGAPDYLDYIKCEYVPVGGAIIADIGQLAHTFLLISTTKLTAVYFSYPNVYSVNVKPSNVRPPVVTLSPFGRCQTFLTDISMADNISAQSMDNQRIDGPEVIVFKEIRRLDGFINRLNSLRKRFIIHSPKELPKLTDSWFEYKDFAIIDTNLNTLSVKLMPYELRRLPAPYDSGRPDESGGGCRVRSAGDTQYDCLQRCYPAILGYQLYEVSVDYFAYKTVTTIDVLDNSMDPHLPYITLVYRGDIYGNVKRHECIPAPECRPNTTDCSLFSYRNIDACGHTRVEMGEQWPGVDIQSLRRLMTYLHLDNRLTLVTILFDKQPIGQRTYRRHPNGGQQFAAIRRPTEVVGHELINALLHYQSVADFGRLLYAENLFPDYANHTLAVTKTMRRLLPSPYGRCSDYGSDPSTGAEGDGSGQPFRAISHYHYYCSRVVNHNKDYIKKQWFRRDGQEDWYSSERLVWDSTQPMYVYKDEPIMSFPAYMSYIGGLFGLWFGTNGQQLIVAVIDSRLWLWLRQSFVDRFSRHNRIQTINTISLRFHQ</sequence>
<keyword evidence="4 7" id="KW-0067">ATP-binding</keyword>
<organism evidence="9">
    <name type="scientific">Medioppia subpectinata</name>
    <dbReference type="NCBI Taxonomy" id="1979941"/>
    <lineage>
        <taxon>Eukaryota</taxon>
        <taxon>Metazoa</taxon>
        <taxon>Ecdysozoa</taxon>
        <taxon>Arthropoda</taxon>
        <taxon>Chelicerata</taxon>
        <taxon>Arachnida</taxon>
        <taxon>Acari</taxon>
        <taxon>Acariformes</taxon>
        <taxon>Sarcoptiformes</taxon>
        <taxon>Oribatida</taxon>
        <taxon>Brachypylina</taxon>
        <taxon>Oppioidea</taxon>
        <taxon>Oppiidae</taxon>
        <taxon>Medioppia</taxon>
    </lineage>
</organism>
<dbReference type="PROSITE" id="PS00107">
    <property type="entry name" value="PROTEIN_KINASE_ATP"/>
    <property type="match status" value="1"/>
</dbReference>
<dbReference type="PROSITE" id="PS50012">
    <property type="entry name" value="RCC1_3"/>
    <property type="match status" value="2"/>
</dbReference>
<dbReference type="Proteomes" id="UP000759131">
    <property type="component" value="Unassembled WGS sequence"/>
</dbReference>
<dbReference type="AlphaFoldDB" id="A0A7R9KJ26"/>
<evidence type="ECO:0000256" key="7">
    <source>
        <dbReference type="PROSITE-ProRule" id="PRU10141"/>
    </source>
</evidence>
<evidence type="ECO:0000256" key="1">
    <source>
        <dbReference type="ARBA" id="ARBA00022679"/>
    </source>
</evidence>
<dbReference type="InterPro" id="IPR000408">
    <property type="entry name" value="Reg_chr_condens"/>
</dbReference>
<dbReference type="Gene3D" id="2.130.10.30">
    <property type="entry name" value="Regulator of chromosome condensation 1/beta-lactamase-inhibitor protein II"/>
    <property type="match status" value="1"/>
</dbReference>
<dbReference type="GO" id="GO:0004672">
    <property type="term" value="F:protein kinase activity"/>
    <property type="evidence" value="ECO:0007669"/>
    <property type="project" value="InterPro"/>
</dbReference>
<dbReference type="InterPro" id="IPR009091">
    <property type="entry name" value="RCC1/BLIP-II"/>
</dbReference>
<dbReference type="OrthoDB" id="6535729at2759"/>
<accession>A0A7R9KJ26</accession>
<dbReference type="GO" id="GO:0005524">
    <property type="term" value="F:ATP binding"/>
    <property type="evidence" value="ECO:0007669"/>
    <property type="project" value="UniProtKB-UniRule"/>
</dbReference>
<keyword evidence="10" id="KW-1185">Reference proteome</keyword>
<dbReference type="Pfam" id="PF00069">
    <property type="entry name" value="Pkinase"/>
    <property type="match status" value="1"/>
</dbReference>
<dbReference type="InterPro" id="IPR017441">
    <property type="entry name" value="Protein_kinase_ATP_BS"/>
</dbReference>
<dbReference type="GO" id="GO:0005634">
    <property type="term" value="C:nucleus"/>
    <property type="evidence" value="ECO:0007669"/>
    <property type="project" value="TreeGrafter"/>
</dbReference>
<gene>
    <name evidence="9" type="ORF">OSB1V03_LOCUS4423</name>
</gene>
<dbReference type="InterPro" id="IPR008271">
    <property type="entry name" value="Ser/Thr_kinase_AS"/>
</dbReference>
<evidence type="ECO:0000256" key="6">
    <source>
        <dbReference type="PROSITE-ProRule" id="PRU00235"/>
    </source>
</evidence>
<keyword evidence="1" id="KW-0808">Transferase</keyword>
<evidence type="ECO:0000256" key="5">
    <source>
        <dbReference type="ARBA" id="ARBA00037982"/>
    </source>
</evidence>
<keyword evidence="2 7" id="KW-0547">Nucleotide-binding</keyword>
<evidence type="ECO:0000259" key="8">
    <source>
        <dbReference type="PROSITE" id="PS50011"/>
    </source>
</evidence>
<proteinExistence type="inferred from homology"/>
<dbReference type="PROSITE" id="PS00108">
    <property type="entry name" value="PROTEIN_KINASE_ST"/>
    <property type="match status" value="1"/>
</dbReference>
<protein>
    <recommendedName>
        <fullName evidence="8">Protein kinase domain-containing protein</fullName>
    </recommendedName>
</protein>
<dbReference type="Gene3D" id="1.10.510.10">
    <property type="entry name" value="Transferase(Phosphotransferase) domain 1"/>
    <property type="match status" value="1"/>
</dbReference>
<dbReference type="InterPro" id="IPR011009">
    <property type="entry name" value="Kinase-like_dom_sf"/>
</dbReference>
<evidence type="ECO:0000313" key="10">
    <source>
        <dbReference type="Proteomes" id="UP000759131"/>
    </source>
</evidence>
<reference evidence="9" key="1">
    <citation type="submission" date="2020-11" db="EMBL/GenBank/DDBJ databases">
        <authorList>
            <person name="Tran Van P."/>
        </authorList>
    </citation>
    <scope>NUCLEOTIDE SEQUENCE</scope>
</reference>
<dbReference type="InterPro" id="IPR000719">
    <property type="entry name" value="Prot_kinase_dom"/>
</dbReference>
<evidence type="ECO:0000256" key="3">
    <source>
        <dbReference type="ARBA" id="ARBA00022777"/>
    </source>
</evidence>
<dbReference type="SMART" id="SM00220">
    <property type="entry name" value="S_TKc"/>
    <property type="match status" value="1"/>
</dbReference>
<dbReference type="InterPro" id="IPR050339">
    <property type="entry name" value="CC_SR_Kinase"/>
</dbReference>
<comment type="similarity">
    <text evidence="5">Belongs to the protein kinase superfamily. Ser/Thr protein kinase family. GCN2 subfamily.</text>
</comment>
<feature type="domain" description="Protein kinase" evidence="8">
    <location>
        <begin position="133"/>
        <end position="459"/>
    </location>
</feature>
<name>A0A7R9KJ26_9ACAR</name>
<dbReference type="PROSITE" id="PS50011">
    <property type="entry name" value="PROTEIN_KINASE_DOM"/>
    <property type="match status" value="1"/>
</dbReference>
<evidence type="ECO:0000256" key="4">
    <source>
        <dbReference type="ARBA" id="ARBA00022840"/>
    </source>
</evidence>
<dbReference type="PANTHER" id="PTHR11042">
    <property type="entry name" value="EUKARYOTIC TRANSLATION INITIATION FACTOR 2-ALPHA KINASE EIF2-ALPHA KINASE -RELATED"/>
    <property type="match status" value="1"/>
</dbReference>
<dbReference type="SUPFAM" id="SSF50985">
    <property type="entry name" value="RCC1/BLIP-II"/>
    <property type="match status" value="1"/>
</dbReference>
<evidence type="ECO:0000256" key="2">
    <source>
        <dbReference type="ARBA" id="ARBA00022741"/>
    </source>
</evidence>
<feature type="repeat" description="RCC1" evidence="6">
    <location>
        <begin position="43"/>
        <end position="94"/>
    </location>
</feature>
<evidence type="ECO:0000313" key="9">
    <source>
        <dbReference type="EMBL" id="CAD7623976.1"/>
    </source>
</evidence>
<dbReference type="SUPFAM" id="SSF56112">
    <property type="entry name" value="Protein kinase-like (PK-like)"/>
    <property type="match status" value="1"/>
</dbReference>
<dbReference type="EMBL" id="OC856585">
    <property type="protein sequence ID" value="CAD7623976.1"/>
    <property type="molecule type" value="Genomic_DNA"/>
</dbReference>
<dbReference type="Pfam" id="PF00415">
    <property type="entry name" value="RCC1"/>
    <property type="match status" value="2"/>
</dbReference>
<dbReference type="EMBL" id="CAJPIZ010002010">
    <property type="protein sequence ID" value="CAG2104406.1"/>
    <property type="molecule type" value="Genomic_DNA"/>
</dbReference>
<feature type="binding site" evidence="7">
    <location>
        <position position="264"/>
    </location>
    <ligand>
        <name>ATP</name>
        <dbReference type="ChEBI" id="CHEBI:30616"/>
    </ligand>
</feature>